<keyword evidence="2" id="KW-1185">Reference proteome</keyword>
<dbReference type="PANTHER" id="PTHR30007:SF0">
    <property type="entry name" value="TRANSPOSASE"/>
    <property type="match status" value="1"/>
</dbReference>
<proteinExistence type="predicted"/>
<name>A0A2T0S0R7_9BACT</name>
<reference evidence="1 2" key="1">
    <citation type="submission" date="2018-03" db="EMBL/GenBank/DDBJ databases">
        <title>Genomic Encyclopedia of Archaeal and Bacterial Type Strains, Phase II (KMG-II): from individual species to whole genera.</title>
        <authorList>
            <person name="Goeker M."/>
        </authorList>
    </citation>
    <scope>NUCLEOTIDE SEQUENCE [LARGE SCALE GENOMIC DNA]</scope>
    <source>
        <strain evidence="1 2">DSM 28354</strain>
    </source>
</reference>
<dbReference type="AlphaFoldDB" id="A0A2T0S0R7"/>
<organism evidence="1 2">
    <name type="scientific">Spirosoma oryzae</name>
    <dbReference type="NCBI Taxonomy" id="1469603"/>
    <lineage>
        <taxon>Bacteria</taxon>
        <taxon>Pseudomonadati</taxon>
        <taxon>Bacteroidota</taxon>
        <taxon>Cytophagia</taxon>
        <taxon>Cytophagales</taxon>
        <taxon>Cytophagaceae</taxon>
        <taxon>Spirosoma</taxon>
    </lineage>
</organism>
<sequence length="90" mass="10880">MYADKTLGGHFKEQLETIYDMRVVIWTNPVSNHLADGKLVIHKWRWVVERTISWLGNNRRLAKDYERTLLSARSFIWIAHIRRTIKRVFR</sequence>
<accession>A0A2T0S0R7</accession>
<gene>
    <name evidence="1" type="ORF">CLV58_1357</name>
</gene>
<protein>
    <submittedName>
        <fullName evidence="1">DDE family transposase</fullName>
    </submittedName>
</protein>
<dbReference type="EMBL" id="PVTE01000035">
    <property type="protein sequence ID" value="PRY27005.1"/>
    <property type="molecule type" value="Genomic_DNA"/>
</dbReference>
<dbReference type="Proteomes" id="UP000238375">
    <property type="component" value="Unassembled WGS sequence"/>
</dbReference>
<comment type="caution">
    <text evidence="1">The sequence shown here is derived from an EMBL/GenBank/DDBJ whole genome shotgun (WGS) entry which is preliminary data.</text>
</comment>
<dbReference type="PANTHER" id="PTHR30007">
    <property type="entry name" value="PHP DOMAIN PROTEIN"/>
    <property type="match status" value="1"/>
</dbReference>
<evidence type="ECO:0000313" key="2">
    <source>
        <dbReference type="Proteomes" id="UP000238375"/>
    </source>
</evidence>
<evidence type="ECO:0000313" key="1">
    <source>
        <dbReference type="EMBL" id="PRY27005.1"/>
    </source>
</evidence>